<keyword evidence="4" id="KW-1134">Transmembrane beta strand</keyword>
<evidence type="ECO:0000256" key="7">
    <source>
        <dbReference type="ARBA" id="ARBA00023237"/>
    </source>
</evidence>
<dbReference type="EMBL" id="AJJU01000002">
    <property type="protein sequence ID" value="EID76382.1"/>
    <property type="molecule type" value="Genomic_DNA"/>
</dbReference>
<dbReference type="Gene3D" id="1.20.1600.10">
    <property type="entry name" value="Outer membrane efflux proteins (OEP)"/>
    <property type="match status" value="1"/>
</dbReference>
<dbReference type="GO" id="GO:0015562">
    <property type="term" value="F:efflux transmembrane transporter activity"/>
    <property type="evidence" value="ECO:0007669"/>
    <property type="project" value="InterPro"/>
</dbReference>
<name>I0WJ16_9FLAO</name>
<reference evidence="8 9" key="1">
    <citation type="journal article" date="2012" name="J. Bacteriol.">
        <title>Genome Sequence of the Halotolerant Bacterium Imtechella halotolerans K1T.</title>
        <authorList>
            <person name="Kumar S."/>
            <person name="Vikram S."/>
            <person name="Subramanian S."/>
            <person name="Raghava G.P."/>
            <person name="Pinnaka A.K."/>
        </authorList>
    </citation>
    <scope>NUCLEOTIDE SEQUENCE [LARGE SCALE GENOMIC DNA]</scope>
    <source>
        <strain evidence="8 9">K1</strain>
    </source>
</reference>
<dbReference type="InterPro" id="IPR051906">
    <property type="entry name" value="TolC-like"/>
</dbReference>
<evidence type="ECO:0000256" key="6">
    <source>
        <dbReference type="ARBA" id="ARBA00023136"/>
    </source>
</evidence>
<dbReference type="eggNOG" id="COG1538">
    <property type="taxonomic scope" value="Bacteria"/>
</dbReference>
<keyword evidence="5" id="KW-0812">Transmembrane</keyword>
<evidence type="ECO:0000313" key="9">
    <source>
        <dbReference type="Proteomes" id="UP000005938"/>
    </source>
</evidence>
<dbReference type="RefSeq" id="WP_008236130.1">
    <property type="nucleotide sequence ID" value="NZ_AJJU01000002.1"/>
</dbReference>
<evidence type="ECO:0000256" key="2">
    <source>
        <dbReference type="ARBA" id="ARBA00007613"/>
    </source>
</evidence>
<keyword evidence="7" id="KW-0998">Cell outer membrane</keyword>
<dbReference type="PATRIC" id="fig|946077.3.peg.25"/>
<comment type="similarity">
    <text evidence="2">Belongs to the outer membrane factor (OMF) (TC 1.B.17) family.</text>
</comment>
<dbReference type="Pfam" id="PF02321">
    <property type="entry name" value="OEP"/>
    <property type="match status" value="2"/>
</dbReference>
<proteinExistence type="inferred from homology"/>
<keyword evidence="6" id="KW-0472">Membrane</keyword>
<sequence length="437" mass="49307">MTLFIGVSISSMAQQQYSFSLEEAVTYALENNRSAKNAELDVEAAKKQKWETTSMGLPQISLNADYNHFLKQQVSLIPAEFFGGNPGEFAEVVFGTKQSASATATLNQLLFDGSYLVGLQSAKVFLEISKNAKIKTDLEVRKLVVNAYANVLLAEETIAVLEGNKAILERNVSETQKIVENGFAEEENVEQLQITLANISNSLNNTRRLHTLSIKMFNITLGLPLDEKVALKDNLNNLVLINANSDLLESELIIEENIDYKIAENNKRSQELLLKYEKTKALPTLNAFLNGGYQGYSNEFTFFDRDQKWFGTSLFGLSMNVPIFSSLGRTARTQRAKIEFEKAKTDLTEAEQKIQLQFQAAKSDYQFSIEQYQTLKKNLELAERIEYKNQIKYSEGLASSFDLRQAQTQLYAAQQEYLQSIVEVLLKKEELNAIINN</sequence>
<dbReference type="STRING" id="946077.W5A_00125"/>
<comment type="subcellular location">
    <subcellularLocation>
        <location evidence="1">Cell outer membrane</location>
    </subcellularLocation>
</comment>
<evidence type="ECO:0000256" key="4">
    <source>
        <dbReference type="ARBA" id="ARBA00022452"/>
    </source>
</evidence>
<accession>I0WJ16</accession>
<keyword evidence="3" id="KW-0813">Transport</keyword>
<dbReference type="PANTHER" id="PTHR30026:SF20">
    <property type="entry name" value="OUTER MEMBRANE PROTEIN TOLC"/>
    <property type="match status" value="1"/>
</dbReference>
<dbReference type="SUPFAM" id="SSF56954">
    <property type="entry name" value="Outer membrane efflux proteins (OEP)"/>
    <property type="match status" value="1"/>
</dbReference>
<dbReference type="GO" id="GO:0015288">
    <property type="term" value="F:porin activity"/>
    <property type="evidence" value="ECO:0007669"/>
    <property type="project" value="TreeGrafter"/>
</dbReference>
<gene>
    <name evidence="8" type="ORF">W5A_00125</name>
</gene>
<dbReference type="PANTHER" id="PTHR30026">
    <property type="entry name" value="OUTER MEMBRANE PROTEIN TOLC"/>
    <property type="match status" value="1"/>
</dbReference>
<evidence type="ECO:0000256" key="3">
    <source>
        <dbReference type="ARBA" id="ARBA00022448"/>
    </source>
</evidence>
<comment type="caution">
    <text evidence="8">The sequence shown here is derived from an EMBL/GenBank/DDBJ whole genome shotgun (WGS) entry which is preliminary data.</text>
</comment>
<evidence type="ECO:0000313" key="8">
    <source>
        <dbReference type="EMBL" id="EID76382.1"/>
    </source>
</evidence>
<evidence type="ECO:0000256" key="1">
    <source>
        <dbReference type="ARBA" id="ARBA00004442"/>
    </source>
</evidence>
<organism evidence="8 9">
    <name type="scientific">Imtechella halotolerans K1</name>
    <dbReference type="NCBI Taxonomy" id="946077"/>
    <lineage>
        <taxon>Bacteria</taxon>
        <taxon>Pseudomonadati</taxon>
        <taxon>Bacteroidota</taxon>
        <taxon>Flavobacteriia</taxon>
        <taxon>Flavobacteriales</taxon>
        <taxon>Flavobacteriaceae</taxon>
        <taxon>Imtechella</taxon>
    </lineage>
</organism>
<dbReference type="AlphaFoldDB" id="I0WJ16"/>
<keyword evidence="9" id="KW-1185">Reference proteome</keyword>
<protein>
    <submittedName>
        <fullName evidence="8">Outer membrane protein</fullName>
    </submittedName>
</protein>
<dbReference type="Proteomes" id="UP000005938">
    <property type="component" value="Unassembled WGS sequence"/>
</dbReference>
<dbReference type="InterPro" id="IPR003423">
    <property type="entry name" value="OMP_efflux"/>
</dbReference>
<dbReference type="GO" id="GO:1990281">
    <property type="term" value="C:efflux pump complex"/>
    <property type="evidence" value="ECO:0007669"/>
    <property type="project" value="TreeGrafter"/>
</dbReference>
<evidence type="ECO:0000256" key="5">
    <source>
        <dbReference type="ARBA" id="ARBA00022692"/>
    </source>
</evidence>
<dbReference type="GO" id="GO:0009279">
    <property type="term" value="C:cell outer membrane"/>
    <property type="evidence" value="ECO:0007669"/>
    <property type="project" value="UniProtKB-SubCell"/>
</dbReference>